<gene>
    <name evidence="3" type="ORF">KKP3000_001148</name>
</gene>
<dbReference type="Gene3D" id="3.30.2140.20">
    <property type="match status" value="1"/>
</dbReference>
<dbReference type="EMBL" id="JBDXSU010000001">
    <property type="protein sequence ID" value="MFB5188715.1"/>
    <property type="molecule type" value="Genomic_DNA"/>
</dbReference>
<evidence type="ECO:0000256" key="1">
    <source>
        <dbReference type="ARBA" id="ARBA00006547"/>
    </source>
</evidence>
<evidence type="ECO:0000313" key="3">
    <source>
        <dbReference type="EMBL" id="MFB5188715.1"/>
    </source>
</evidence>
<accession>A0ABV5AA52</accession>
<proteinExistence type="inferred from homology"/>
<dbReference type="InterPro" id="IPR001447">
    <property type="entry name" value="Arylamine_N-AcTrfase"/>
</dbReference>
<name>A0ABV5AA52_9BACL</name>
<dbReference type="RefSeq" id="WP_275475555.1">
    <property type="nucleotide sequence ID" value="NZ_CP162940.1"/>
</dbReference>
<comment type="similarity">
    <text evidence="1 2">Belongs to the arylamine N-acetyltransferase family.</text>
</comment>
<reference evidence="3 4" key="1">
    <citation type="journal article" date="2024" name="Int. J. Mol. Sci.">
        <title>Exploration of Alicyclobacillus spp. Genome in Search of Antibiotic Resistance.</title>
        <authorList>
            <person name="Bucka-Kolendo J."/>
            <person name="Kiousi D.E."/>
            <person name="Dekowska A."/>
            <person name="Mikolajczuk-Szczyrba A."/>
            <person name="Karadedos D.M."/>
            <person name="Michael P."/>
            <person name="Galanis A."/>
            <person name="Sokolowska B."/>
        </authorList>
    </citation>
    <scope>NUCLEOTIDE SEQUENCE [LARGE SCALE GENOMIC DNA]</scope>
    <source>
        <strain evidence="3 4">KKP 3000</strain>
    </source>
</reference>
<dbReference type="InterPro" id="IPR053710">
    <property type="entry name" value="Arylamine_NAT_domain_sf"/>
</dbReference>
<evidence type="ECO:0000256" key="2">
    <source>
        <dbReference type="RuleBase" id="RU003452"/>
    </source>
</evidence>
<dbReference type="PANTHER" id="PTHR11786:SF0">
    <property type="entry name" value="ARYLAMINE N-ACETYLTRANSFERASE 4-RELATED"/>
    <property type="match status" value="1"/>
</dbReference>
<dbReference type="Pfam" id="PF00797">
    <property type="entry name" value="Acetyltransf_2"/>
    <property type="match status" value="1"/>
</dbReference>
<dbReference type="Proteomes" id="UP001579974">
    <property type="component" value="Unassembled WGS sequence"/>
</dbReference>
<organism evidence="3 4">
    <name type="scientific">Alicyclobacillus fastidiosus</name>
    <dbReference type="NCBI Taxonomy" id="392011"/>
    <lineage>
        <taxon>Bacteria</taxon>
        <taxon>Bacillati</taxon>
        <taxon>Bacillota</taxon>
        <taxon>Bacilli</taxon>
        <taxon>Bacillales</taxon>
        <taxon>Alicyclobacillaceae</taxon>
        <taxon>Alicyclobacillus</taxon>
    </lineage>
</organism>
<sequence length="261" mass="29693">MDELNGLFRDRIGISKDEVLTFASLDHVLEKTSRAIPFENLCVVGNRTKEITKENLANKIIKHHEGGLCYELNALFYLFLVENGFQAALVRGVTFDQVGQRWSTTGKTHVTNLITHDGQPYLVDTGFGGNLPLKPVLLNGNIVTSDNGEFRVERVDSEHGDHVLYMKLRHKDTDWKLGYMFDSTQVVHNLSELNEIQNIILEHPASPFNKRPLVTRMTERGNMILTDTSFTEWVDGQVERKEIDSQTFQQIAKGRFGISYP</sequence>
<dbReference type="SUPFAM" id="SSF54001">
    <property type="entry name" value="Cysteine proteinases"/>
    <property type="match status" value="1"/>
</dbReference>
<protein>
    <submittedName>
        <fullName evidence="3">Arylamine N-acetyltransferase</fullName>
    </submittedName>
</protein>
<dbReference type="PRINTS" id="PR01543">
    <property type="entry name" value="ANATRNSFRASE"/>
</dbReference>
<comment type="caution">
    <text evidence="3">The sequence shown here is derived from an EMBL/GenBank/DDBJ whole genome shotgun (WGS) entry which is preliminary data.</text>
</comment>
<evidence type="ECO:0000313" key="4">
    <source>
        <dbReference type="Proteomes" id="UP001579974"/>
    </source>
</evidence>
<dbReference type="InterPro" id="IPR038765">
    <property type="entry name" value="Papain-like_cys_pep_sf"/>
</dbReference>
<dbReference type="PANTHER" id="PTHR11786">
    <property type="entry name" value="N-HYDROXYARYLAMINE O-ACETYLTRANSFERASE"/>
    <property type="match status" value="1"/>
</dbReference>
<keyword evidence="4" id="KW-1185">Reference proteome</keyword>